<evidence type="ECO:0000259" key="8">
    <source>
        <dbReference type="PROSITE" id="PS50112"/>
    </source>
</evidence>
<dbReference type="PANTHER" id="PTHR43304:SF1">
    <property type="entry name" value="PAC DOMAIN-CONTAINING PROTEIN"/>
    <property type="match status" value="1"/>
</dbReference>
<evidence type="ECO:0000256" key="2">
    <source>
        <dbReference type="ARBA" id="ARBA00012438"/>
    </source>
</evidence>
<dbReference type="CDD" id="cd00130">
    <property type="entry name" value="PAS"/>
    <property type="match status" value="1"/>
</dbReference>
<keyword evidence="4" id="KW-0808">Transferase</keyword>
<dbReference type="EC" id="2.7.13.3" evidence="2"/>
<keyword evidence="3" id="KW-0597">Phosphoprotein</keyword>
<evidence type="ECO:0000256" key="5">
    <source>
        <dbReference type="ARBA" id="ARBA00022777"/>
    </source>
</evidence>
<feature type="transmembrane region" description="Helical" evidence="7">
    <location>
        <begin position="33"/>
        <end position="51"/>
    </location>
</feature>
<dbReference type="Proteomes" id="UP000295169">
    <property type="component" value="Unassembled WGS sequence"/>
</dbReference>
<dbReference type="PANTHER" id="PTHR43304">
    <property type="entry name" value="PHYTOCHROME-LIKE PROTEIN CPH1"/>
    <property type="match status" value="1"/>
</dbReference>
<dbReference type="PROSITE" id="PS50112">
    <property type="entry name" value="PAS"/>
    <property type="match status" value="1"/>
</dbReference>
<keyword evidence="7" id="KW-0472">Membrane</keyword>
<keyword evidence="5" id="KW-0418">Kinase</keyword>
<dbReference type="InterPro" id="IPR013655">
    <property type="entry name" value="PAS_fold_3"/>
</dbReference>
<feature type="domain" description="PAC" evidence="9">
    <location>
        <begin position="190"/>
        <end position="242"/>
    </location>
</feature>
<evidence type="ECO:0000256" key="1">
    <source>
        <dbReference type="ARBA" id="ARBA00000085"/>
    </source>
</evidence>
<evidence type="ECO:0000259" key="9">
    <source>
        <dbReference type="PROSITE" id="PS50113"/>
    </source>
</evidence>
<evidence type="ECO:0000313" key="11">
    <source>
        <dbReference type="Proteomes" id="UP000295169"/>
    </source>
</evidence>
<evidence type="ECO:0000256" key="7">
    <source>
        <dbReference type="SAM" id="Phobius"/>
    </source>
</evidence>
<dbReference type="InterPro" id="IPR052162">
    <property type="entry name" value="Sensor_kinase/Photoreceptor"/>
</dbReference>
<dbReference type="Pfam" id="PF08447">
    <property type="entry name" value="PAS_3"/>
    <property type="match status" value="1"/>
</dbReference>
<keyword evidence="6" id="KW-0175">Coiled coil</keyword>
<sequence>MSLERRILLPAALWALLLLAVLAWADWPRLAAPGLLAVGLALWLALLALALRRQVRRPLAELVRGCEAPAADGDDFARLAAGLRALHERLEAQQAELARLGERCAQAERACKLSEERFALALRGAGDGLWERDLDNGRLVLSARWKSMLGYAEEEFPDRLEVWREHVHPQDLIAVEIALDSHLQGALPRYECQYRVRHRDGRYRWLLSRGCALRHANGRAYRMVGLDTDVSPIKRVEHILEEVVEGTAGTYGEDFFQRLVQHFAGALEVSCAFITECADQPPTRVRTLAFWSDDRFLDNLEYDLPGTPCEAVIRDGLTCFHPAALARKFPVEEGFQSYIGIPIFGRDGGVLGHLAFLDRRPMDGGMLVDAVFRLFAARAAAELERKAMAGALAQRFG</sequence>
<dbReference type="AlphaFoldDB" id="A0A4R1PLQ7"/>
<comment type="caution">
    <text evidence="10">The sequence shown here is derived from an EMBL/GenBank/DDBJ whole genome shotgun (WGS) entry which is preliminary data.</text>
</comment>
<feature type="coiled-coil region" evidence="6">
    <location>
        <begin position="83"/>
        <end position="117"/>
    </location>
</feature>
<dbReference type="PROSITE" id="PS50113">
    <property type="entry name" value="PAC"/>
    <property type="match status" value="1"/>
</dbReference>
<dbReference type="InterPro" id="IPR000700">
    <property type="entry name" value="PAS-assoc_C"/>
</dbReference>
<proteinExistence type="predicted"/>
<dbReference type="SUPFAM" id="SSF55785">
    <property type="entry name" value="PYP-like sensor domain (PAS domain)"/>
    <property type="match status" value="1"/>
</dbReference>
<dbReference type="RefSeq" id="WP_131297475.1">
    <property type="nucleotide sequence ID" value="NZ_JBHLST010000015.1"/>
</dbReference>
<dbReference type="EMBL" id="SMMU01000015">
    <property type="protein sequence ID" value="TCL29675.1"/>
    <property type="molecule type" value="Genomic_DNA"/>
</dbReference>
<dbReference type="SMART" id="SM00086">
    <property type="entry name" value="PAC"/>
    <property type="match status" value="1"/>
</dbReference>
<evidence type="ECO:0000256" key="3">
    <source>
        <dbReference type="ARBA" id="ARBA00022553"/>
    </source>
</evidence>
<evidence type="ECO:0000256" key="4">
    <source>
        <dbReference type="ARBA" id="ARBA00022679"/>
    </source>
</evidence>
<name>A0A4R1PLQ7_9GAMM</name>
<dbReference type="Gene3D" id="3.30.450.20">
    <property type="entry name" value="PAS domain"/>
    <property type="match status" value="1"/>
</dbReference>
<dbReference type="SMART" id="SM00091">
    <property type="entry name" value="PAS"/>
    <property type="match status" value="1"/>
</dbReference>
<dbReference type="InterPro" id="IPR000014">
    <property type="entry name" value="PAS"/>
</dbReference>
<feature type="domain" description="PAS" evidence="8">
    <location>
        <begin position="114"/>
        <end position="186"/>
    </location>
</feature>
<evidence type="ECO:0000313" key="10">
    <source>
        <dbReference type="EMBL" id="TCL29675.1"/>
    </source>
</evidence>
<dbReference type="SUPFAM" id="SSF55781">
    <property type="entry name" value="GAF domain-like"/>
    <property type="match status" value="1"/>
</dbReference>
<gene>
    <name evidence="10" type="ORF">EV691_11541</name>
</gene>
<organism evidence="10 11">
    <name type="scientific">Azotobacter chroococcum</name>
    <dbReference type="NCBI Taxonomy" id="353"/>
    <lineage>
        <taxon>Bacteria</taxon>
        <taxon>Pseudomonadati</taxon>
        <taxon>Pseudomonadota</taxon>
        <taxon>Gammaproteobacteria</taxon>
        <taxon>Pseudomonadales</taxon>
        <taxon>Pseudomonadaceae</taxon>
        <taxon>Azotobacter</taxon>
    </lineage>
</organism>
<dbReference type="InterPro" id="IPR035965">
    <property type="entry name" value="PAS-like_dom_sf"/>
</dbReference>
<comment type="catalytic activity">
    <reaction evidence="1">
        <text>ATP + protein L-histidine = ADP + protein N-phospho-L-histidine.</text>
        <dbReference type="EC" id="2.7.13.3"/>
    </reaction>
</comment>
<keyword evidence="7" id="KW-1133">Transmembrane helix</keyword>
<dbReference type="GO" id="GO:0004673">
    <property type="term" value="F:protein histidine kinase activity"/>
    <property type="evidence" value="ECO:0007669"/>
    <property type="project" value="UniProtKB-EC"/>
</dbReference>
<dbReference type="NCBIfam" id="TIGR00229">
    <property type="entry name" value="sensory_box"/>
    <property type="match status" value="1"/>
</dbReference>
<accession>A0A4R1PLQ7</accession>
<reference evidence="10 11" key="1">
    <citation type="submission" date="2019-03" db="EMBL/GenBank/DDBJ databases">
        <title>Genomic Encyclopedia of Type Strains, Phase IV (KMG-IV): sequencing the most valuable type-strain genomes for metagenomic binning, comparative biology and taxonomic classification.</title>
        <authorList>
            <person name="Goeker M."/>
        </authorList>
    </citation>
    <scope>NUCLEOTIDE SEQUENCE [LARGE SCALE GENOMIC DNA]</scope>
    <source>
        <strain evidence="10 11">DSM 2286</strain>
    </source>
</reference>
<evidence type="ECO:0000256" key="6">
    <source>
        <dbReference type="SAM" id="Coils"/>
    </source>
</evidence>
<keyword evidence="7" id="KW-0812">Transmembrane</keyword>
<dbReference type="InterPro" id="IPR001610">
    <property type="entry name" value="PAC"/>
</dbReference>
<protein>
    <recommendedName>
        <fullName evidence="2">histidine kinase</fullName>
        <ecNumber evidence="2">2.7.13.3</ecNumber>
    </recommendedName>
</protein>